<feature type="domain" description="Transcription regulator TrmB N-terminal" evidence="1">
    <location>
        <begin position="9"/>
        <end position="76"/>
    </location>
</feature>
<dbReference type="Gene3D" id="1.10.10.10">
    <property type="entry name" value="Winged helix-like DNA-binding domain superfamily/Winged helix DNA-binding domain"/>
    <property type="match status" value="1"/>
</dbReference>
<gene>
    <name evidence="3" type="ORF">BG04_635</name>
</gene>
<dbReference type="CDD" id="cd09124">
    <property type="entry name" value="PLDc_like_TrmB_middle"/>
    <property type="match status" value="1"/>
</dbReference>
<evidence type="ECO:0000259" key="2">
    <source>
        <dbReference type="Pfam" id="PF11495"/>
    </source>
</evidence>
<dbReference type="InterPro" id="IPR021586">
    <property type="entry name" value="Tscrpt_reg_TrmB_C"/>
</dbReference>
<evidence type="ECO:0000259" key="1">
    <source>
        <dbReference type="Pfam" id="PF01978"/>
    </source>
</evidence>
<dbReference type="AlphaFoldDB" id="A0A0B6AAC0"/>
<proteinExistence type="predicted"/>
<dbReference type="HOGENOM" id="CLU_072493_1_0_9"/>
<evidence type="ECO:0000313" key="4">
    <source>
        <dbReference type="Proteomes" id="UP000031829"/>
    </source>
</evidence>
<organism evidence="3 4">
    <name type="scientific">Priestia megaterium (strain ATCC 14581 / DSM 32 / CCUG 1817 / JCM 2506 / NBRC 15308 / NCIMB 9376 / NCTC 10342 / NRRL B-14308 / VKM B-512 / Ford 19)</name>
    <name type="common">Bacillus megaterium</name>
    <dbReference type="NCBI Taxonomy" id="1348623"/>
    <lineage>
        <taxon>Bacteria</taxon>
        <taxon>Bacillati</taxon>
        <taxon>Bacillota</taxon>
        <taxon>Bacilli</taxon>
        <taxon>Bacillales</taxon>
        <taxon>Bacillaceae</taxon>
        <taxon>Priestia</taxon>
    </lineage>
</organism>
<dbReference type="RefSeq" id="WP_034649819.1">
    <property type="nucleotide sequence ID" value="NZ_BCVB01000012.1"/>
</dbReference>
<dbReference type="Gene3D" id="3.30.870.10">
    <property type="entry name" value="Endonuclease Chain A"/>
    <property type="match status" value="1"/>
</dbReference>
<dbReference type="InterPro" id="IPR036388">
    <property type="entry name" value="WH-like_DNA-bd_sf"/>
</dbReference>
<feature type="domain" description="Transcription regulator TrmB C-terminal" evidence="2">
    <location>
        <begin position="110"/>
        <end position="203"/>
    </location>
</feature>
<protein>
    <submittedName>
        <fullName evidence="3">Archaeal transcriptional regulator TrmB family protein</fullName>
    </submittedName>
</protein>
<dbReference type="GeneID" id="93644134"/>
<dbReference type="PANTHER" id="PTHR34293:SF1">
    <property type="entry name" value="HTH-TYPE TRANSCRIPTIONAL REGULATOR TRMBL2"/>
    <property type="match status" value="1"/>
</dbReference>
<dbReference type="InterPro" id="IPR051797">
    <property type="entry name" value="TrmB-like"/>
</dbReference>
<dbReference type="Pfam" id="PF11495">
    <property type="entry name" value="Regulator_TrmB"/>
    <property type="match status" value="1"/>
</dbReference>
<sequence>MTLDIIKILKDVNFTEYEAKAYLALLEKSPLSGYAISLNSGVPRSKIYEVLGGLVDRGEIMVSHENPALYTPLPPNELINLKKRKAESSLEVAEEALENYSYVSLNRENIWNITGYEPILNRTKEAIKEATGRILLEIWSEDAQELKEELQAAAKRGVEILIVSYGDLVFDFAQVHQHDASEEITNEYGGRWIVLSADDREVVAGILSLGKDSRAAWTMHPGLVMPITEVIIHDLYIYEMMKKHREILESSFGPNLIELRNRFKFNSSGYSVAAKLGLIK</sequence>
<dbReference type="PANTHER" id="PTHR34293">
    <property type="entry name" value="HTH-TYPE TRANSCRIPTIONAL REGULATOR TRMBL2"/>
    <property type="match status" value="1"/>
</dbReference>
<reference evidence="3 4" key="1">
    <citation type="journal article" date="2015" name="Genome Announc.">
        <title>Complete genome sequences for 35 biothreat assay-relevant bacillus species.</title>
        <authorList>
            <person name="Johnson S.L."/>
            <person name="Daligault H.E."/>
            <person name="Davenport K.W."/>
            <person name="Jaissle J."/>
            <person name="Frey K.G."/>
            <person name="Ladner J.T."/>
            <person name="Broomall S.M."/>
            <person name="Bishop-Lilly K.A."/>
            <person name="Bruce D.C."/>
            <person name="Gibbons H.S."/>
            <person name="Coyne S.R."/>
            <person name="Lo C.C."/>
            <person name="Meincke L."/>
            <person name="Munk A.C."/>
            <person name="Koroleva G.I."/>
            <person name="Rosenzweig C.N."/>
            <person name="Palacios G.F."/>
            <person name="Redden C.L."/>
            <person name="Minogue T.D."/>
            <person name="Chain P.S."/>
        </authorList>
    </citation>
    <scope>NUCLEOTIDE SEQUENCE [LARGE SCALE GENOMIC DNA]</scope>
    <source>
        <strain evidence="4">ATCC 14581 / DSM 32 / JCM 2506 / NBRC 15308 / NCIMB 9376 / NCTC 10342 / NRRL B-14308 / VKM B-512</strain>
    </source>
</reference>
<dbReference type="EMBL" id="CP009920">
    <property type="protein sequence ID" value="AJI20461.1"/>
    <property type="molecule type" value="Genomic_DNA"/>
</dbReference>
<accession>A0A0B6AAC0</accession>
<dbReference type="InterPro" id="IPR002831">
    <property type="entry name" value="Tscrpt_reg_TrmB_N"/>
</dbReference>
<dbReference type="KEGG" id="bmeg:BG04_635"/>
<evidence type="ECO:0000313" key="3">
    <source>
        <dbReference type="EMBL" id="AJI20461.1"/>
    </source>
</evidence>
<dbReference type="Pfam" id="PF01978">
    <property type="entry name" value="TrmB"/>
    <property type="match status" value="1"/>
</dbReference>
<dbReference type="Proteomes" id="UP000031829">
    <property type="component" value="Chromosome"/>
</dbReference>
<name>A0A0B6AAC0_PRIM2</name>
<dbReference type="SUPFAM" id="SSF56024">
    <property type="entry name" value="Phospholipase D/nuclease"/>
    <property type="match status" value="1"/>
</dbReference>